<dbReference type="Proteomes" id="UP000075714">
    <property type="component" value="Unassembled WGS sequence"/>
</dbReference>
<keyword evidence="5" id="KW-0493">Microtubule</keyword>
<dbReference type="CDD" id="cd00106">
    <property type="entry name" value="KISc"/>
    <property type="match status" value="1"/>
</dbReference>
<dbReference type="SUPFAM" id="SSF52540">
    <property type="entry name" value="P-loop containing nucleoside triphosphate hydrolases"/>
    <property type="match status" value="1"/>
</dbReference>
<evidence type="ECO:0000256" key="6">
    <source>
        <dbReference type="SAM" id="Coils"/>
    </source>
</evidence>
<feature type="region of interest" description="Disordered" evidence="7">
    <location>
        <begin position="444"/>
        <end position="527"/>
    </location>
</feature>
<feature type="transmembrane region" description="Helical" evidence="8">
    <location>
        <begin position="816"/>
        <end position="836"/>
    </location>
</feature>
<dbReference type="GO" id="GO:0007018">
    <property type="term" value="P:microtubule-based movement"/>
    <property type="evidence" value="ECO:0007669"/>
    <property type="project" value="InterPro"/>
</dbReference>
<evidence type="ECO:0000313" key="10">
    <source>
        <dbReference type="EMBL" id="KXZ48343.1"/>
    </source>
</evidence>
<keyword evidence="3 4" id="KW-0505">Motor protein</keyword>
<keyword evidence="1 4" id="KW-0547">Nucleotide-binding</keyword>
<evidence type="ECO:0000259" key="9">
    <source>
        <dbReference type="PROSITE" id="PS50067"/>
    </source>
</evidence>
<proteinExistence type="inferred from homology"/>
<evidence type="ECO:0000256" key="1">
    <source>
        <dbReference type="ARBA" id="ARBA00022741"/>
    </source>
</evidence>
<accession>A0A150GEY9</accession>
<reference evidence="11" key="1">
    <citation type="journal article" date="2016" name="Nat. Commun.">
        <title>The Gonium pectorale genome demonstrates co-option of cell cycle regulation during the evolution of multicellularity.</title>
        <authorList>
            <person name="Hanschen E.R."/>
            <person name="Marriage T.N."/>
            <person name="Ferris P.J."/>
            <person name="Hamaji T."/>
            <person name="Toyoda A."/>
            <person name="Fujiyama A."/>
            <person name="Neme R."/>
            <person name="Noguchi H."/>
            <person name="Minakuchi Y."/>
            <person name="Suzuki M."/>
            <person name="Kawai-Toyooka H."/>
            <person name="Smith D.R."/>
            <person name="Sparks H."/>
            <person name="Anderson J."/>
            <person name="Bakaric R."/>
            <person name="Luria V."/>
            <person name="Karger A."/>
            <person name="Kirschner M.W."/>
            <person name="Durand P.M."/>
            <person name="Michod R.E."/>
            <person name="Nozaki H."/>
            <person name="Olson B.J."/>
        </authorList>
    </citation>
    <scope>NUCLEOTIDE SEQUENCE [LARGE SCALE GENOMIC DNA]</scope>
    <source>
        <strain evidence="11">NIES-2863</strain>
    </source>
</reference>
<evidence type="ECO:0000313" key="11">
    <source>
        <dbReference type="Proteomes" id="UP000075714"/>
    </source>
</evidence>
<dbReference type="Pfam" id="PF00225">
    <property type="entry name" value="Kinesin"/>
    <property type="match status" value="1"/>
</dbReference>
<feature type="region of interest" description="Disordered" evidence="7">
    <location>
        <begin position="644"/>
        <end position="682"/>
    </location>
</feature>
<dbReference type="SMART" id="SM00129">
    <property type="entry name" value="KISc"/>
    <property type="match status" value="1"/>
</dbReference>
<feature type="compositionally biased region" description="Low complexity" evidence="7">
    <location>
        <begin position="473"/>
        <end position="485"/>
    </location>
</feature>
<dbReference type="InterPro" id="IPR019821">
    <property type="entry name" value="Kinesin_motor_CS"/>
</dbReference>
<evidence type="ECO:0000256" key="8">
    <source>
        <dbReference type="SAM" id="Phobius"/>
    </source>
</evidence>
<feature type="compositionally biased region" description="Gly residues" evidence="7">
    <location>
        <begin position="644"/>
        <end position="653"/>
    </location>
</feature>
<dbReference type="Gene3D" id="3.40.850.10">
    <property type="entry name" value="Kinesin motor domain"/>
    <property type="match status" value="1"/>
</dbReference>
<organism evidence="10 11">
    <name type="scientific">Gonium pectorale</name>
    <name type="common">Green alga</name>
    <dbReference type="NCBI Taxonomy" id="33097"/>
    <lineage>
        <taxon>Eukaryota</taxon>
        <taxon>Viridiplantae</taxon>
        <taxon>Chlorophyta</taxon>
        <taxon>core chlorophytes</taxon>
        <taxon>Chlorophyceae</taxon>
        <taxon>CS clade</taxon>
        <taxon>Chlamydomonadales</taxon>
        <taxon>Volvocaceae</taxon>
        <taxon>Gonium</taxon>
    </lineage>
</organism>
<gene>
    <name evidence="10" type="ORF">GPECTOR_28g750</name>
</gene>
<keyword evidence="8" id="KW-1133">Transmembrane helix</keyword>
<dbReference type="InterPro" id="IPR027417">
    <property type="entry name" value="P-loop_NTPase"/>
</dbReference>
<comment type="caution">
    <text evidence="10">The sequence shown here is derived from an EMBL/GenBank/DDBJ whole genome shotgun (WGS) entry which is preliminary data.</text>
</comment>
<dbReference type="OrthoDB" id="3176171at2759"/>
<comment type="similarity">
    <text evidence="4 5">Belongs to the TRAFAC class myosin-kinesin ATPase superfamily. Kinesin family.</text>
</comment>
<evidence type="ECO:0000256" key="3">
    <source>
        <dbReference type="ARBA" id="ARBA00023175"/>
    </source>
</evidence>
<sequence>MAPCVPNHSLSPPHHVCPTRRLGSSCLDYCHQQLSEADNIKVAVRVRPLFPHETDKGGTTVVQVGGNTAIKVVVPGPAGTSMQRDFAFHACLGPEVGQADVMHLCGVPQLLEAALAGYNVTVFAYGQTGSGKTYTMSGREEVIGSDSYAGDTHHDGIMTRAVQHLFAAIEARKNDTKYGVAASYLEIYNEGIYDLLNLKASWMDGMLAKNLPVKWDATLGFFVPGLKQVTCTRVDTMMEVIRTGMKHRHVGSHELNIESSRSHSIMTIVLHATPTDPSAADFGTPRIGKISFVDLAGSERLKDTKSEGAMLKETTNINKSLFVLGKVISALAERDSAGTSAHIPYRDSKLTKLLMDSLGGNALALMIACCSPASTAVEETLSTLSYATRAKNIQNRPTVQYDPKEAQIANLRREIELLRQENVYLREQVRMGGTGMLPDCGTPLQSSLRPAWGPPGTADGGGAAWPPQLPDGAAAPPQQHPAVAALTGTPPRPPSARMMSPRVASSADGLRGALTSSSGTHLEPLRVSSDVTVGGAARRFSQASGGPPIDDDLMMRRLMETQSLLARFSEENGRLAKENDRLRAGRQLLSQEHGEVLDEIESLRGKLTSLESAVLSGVQTPTAAKAALHSAVGGGTPHADGAGAAGGGYGGAHPGSSHGSVPGTAGGSAWAANGQPHGHSQGVANVLAVGGALGNSGSMRTRTKYGSSGGGAGGGAVGGSGRGAGGGGDDSIIVADRSKLALLLGDGPVEPAVPVRPVPIKPPEPAYANPSKVTGKWFFTAYVFMLAPNQTPYRDQIFIERIVGLGQKDGFVVNPVFVSLFNIMGIYPAIYAALLVPAGRSENKVPAWPFVAMSFALGAFALLPYMALWRPYSRPEDNPLPPPASELEGWNRLFLKGAEGPIMPVLLLAGSAYYLFQAVTSDSAVWLDYMKLFDESRLVHVTSIDFATLTALAPFWMDNDATGRNWDKRSQLLPILSFLPVIGPCIYLLMRPKAEQPQ</sequence>
<feature type="binding site" evidence="4">
    <location>
        <begin position="126"/>
        <end position="133"/>
    </location>
    <ligand>
        <name>ATP</name>
        <dbReference type="ChEBI" id="CHEBI:30616"/>
    </ligand>
</feature>
<feature type="transmembrane region" description="Helical" evidence="8">
    <location>
        <begin position="902"/>
        <end position="926"/>
    </location>
</feature>
<evidence type="ECO:0000256" key="7">
    <source>
        <dbReference type="SAM" id="MobiDB-lite"/>
    </source>
</evidence>
<dbReference type="InterPro" id="IPR001752">
    <property type="entry name" value="Kinesin_motor_dom"/>
</dbReference>
<dbReference type="GO" id="GO:0007052">
    <property type="term" value="P:mitotic spindle organization"/>
    <property type="evidence" value="ECO:0007669"/>
    <property type="project" value="TreeGrafter"/>
</dbReference>
<dbReference type="GO" id="GO:0005874">
    <property type="term" value="C:microtubule"/>
    <property type="evidence" value="ECO:0007669"/>
    <property type="project" value="UniProtKB-KW"/>
</dbReference>
<feature type="transmembrane region" description="Helical" evidence="8">
    <location>
        <begin position="972"/>
        <end position="990"/>
    </location>
</feature>
<feature type="coiled-coil region" evidence="6">
    <location>
        <begin position="401"/>
        <end position="428"/>
    </location>
</feature>
<dbReference type="STRING" id="33097.A0A150GEY9"/>
<dbReference type="PANTHER" id="PTHR47969">
    <property type="entry name" value="CHROMOSOME-ASSOCIATED KINESIN KIF4A-RELATED"/>
    <property type="match status" value="1"/>
</dbReference>
<dbReference type="GO" id="GO:0003777">
    <property type="term" value="F:microtubule motor activity"/>
    <property type="evidence" value="ECO:0007669"/>
    <property type="project" value="InterPro"/>
</dbReference>
<protein>
    <recommendedName>
        <fullName evidence="5">Kinesin-like protein</fullName>
    </recommendedName>
</protein>
<dbReference type="InterPro" id="IPR036961">
    <property type="entry name" value="Kinesin_motor_dom_sf"/>
</dbReference>
<feature type="transmembrane region" description="Helical" evidence="8">
    <location>
        <begin position="848"/>
        <end position="868"/>
    </location>
</feature>
<dbReference type="PROSITE" id="PS00411">
    <property type="entry name" value="KINESIN_MOTOR_1"/>
    <property type="match status" value="1"/>
</dbReference>
<dbReference type="InterPro" id="IPR027640">
    <property type="entry name" value="Kinesin-like_fam"/>
</dbReference>
<feature type="compositionally biased region" description="Low complexity" evidence="7">
    <location>
        <begin position="654"/>
        <end position="663"/>
    </location>
</feature>
<evidence type="ECO:0000256" key="4">
    <source>
        <dbReference type="PROSITE-ProRule" id="PRU00283"/>
    </source>
</evidence>
<dbReference type="PANTHER" id="PTHR47969:SF29">
    <property type="entry name" value="KINESIN-LIKE PROTEIN"/>
    <property type="match status" value="1"/>
</dbReference>
<dbReference type="PRINTS" id="PR00380">
    <property type="entry name" value="KINESINHEAVY"/>
</dbReference>
<keyword evidence="6" id="KW-0175">Coiled coil</keyword>
<keyword evidence="11" id="KW-1185">Reference proteome</keyword>
<name>A0A150GEY9_GONPE</name>
<feature type="region of interest" description="Disordered" evidence="7">
    <location>
        <begin position="699"/>
        <end position="729"/>
    </location>
</feature>
<dbReference type="AlphaFoldDB" id="A0A150GEY9"/>
<dbReference type="FunFam" id="3.40.850.10:FF:000080">
    <property type="entry name" value="Kinesin-like protein"/>
    <property type="match status" value="1"/>
</dbReference>
<feature type="domain" description="Kinesin motor" evidence="9">
    <location>
        <begin position="39"/>
        <end position="393"/>
    </location>
</feature>
<keyword evidence="8" id="KW-0812">Transmembrane</keyword>
<keyword evidence="8" id="KW-0472">Membrane</keyword>
<dbReference type="GO" id="GO:0051231">
    <property type="term" value="P:spindle elongation"/>
    <property type="evidence" value="ECO:0007669"/>
    <property type="project" value="TreeGrafter"/>
</dbReference>
<feature type="transmembrane region" description="Helical" evidence="8">
    <location>
        <begin position="938"/>
        <end position="957"/>
    </location>
</feature>
<dbReference type="GO" id="GO:0005524">
    <property type="term" value="F:ATP binding"/>
    <property type="evidence" value="ECO:0007669"/>
    <property type="project" value="UniProtKB-UniRule"/>
</dbReference>
<dbReference type="GO" id="GO:0005875">
    <property type="term" value="C:microtubule associated complex"/>
    <property type="evidence" value="ECO:0007669"/>
    <property type="project" value="TreeGrafter"/>
</dbReference>
<dbReference type="GO" id="GO:0008017">
    <property type="term" value="F:microtubule binding"/>
    <property type="evidence" value="ECO:0007669"/>
    <property type="project" value="InterPro"/>
</dbReference>
<evidence type="ECO:0000256" key="5">
    <source>
        <dbReference type="RuleBase" id="RU000394"/>
    </source>
</evidence>
<evidence type="ECO:0000256" key="2">
    <source>
        <dbReference type="ARBA" id="ARBA00022840"/>
    </source>
</evidence>
<feature type="compositionally biased region" description="Gly residues" evidence="7">
    <location>
        <begin position="707"/>
        <end position="729"/>
    </location>
</feature>
<dbReference type="PROSITE" id="PS50067">
    <property type="entry name" value="KINESIN_MOTOR_2"/>
    <property type="match status" value="1"/>
</dbReference>
<keyword evidence="2 4" id="KW-0067">ATP-binding</keyword>
<dbReference type="EMBL" id="LSYV01000029">
    <property type="protein sequence ID" value="KXZ48343.1"/>
    <property type="molecule type" value="Genomic_DNA"/>
</dbReference>